<accession>A0A348B5G9</accession>
<dbReference type="Pfam" id="PF02040">
    <property type="entry name" value="ArsB"/>
    <property type="match status" value="1"/>
</dbReference>
<keyword evidence="4 6" id="KW-1133">Transmembrane helix</keyword>
<feature type="transmembrane region" description="Helical" evidence="6">
    <location>
        <begin position="179"/>
        <end position="203"/>
    </location>
</feature>
<gene>
    <name evidence="8" type="ORF">GCM10007116_15090</name>
    <name evidence="7" type="ORF">HS1genome_1810</name>
</gene>
<protein>
    <recommendedName>
        <fullName evidence="10">Citrate transporter-like domain-containing protein</fullName>
    </recommendedName>
</protein>
<evidence type="ECO:0000313" key="8">
    <source>
        <dbReference type="EMBL" id="GGT98655.1"/>
    </source>
</evidence>
<comment type="subcellular location">
    <subcellularLocation>
        <location evidence="1">Cell membrane</location>
        <topology evidence="1">Multi-pass membrane protein</topology>
    </subcellularLocation>
</comment>
<feature type="transmembrane region" description="Helical" evidence="6">
    <location>
        <begin position="5"/>
        <end position="23"/>
    </location>
</feature>
<dbReference type="Proteomes" id="UP000616143">
    <property type="component" value="Unassembled WGS sequence"/>
</dbReference>
<organism evidence="7 9">
    <name type="scientific">Sulfodiicoccus acidiphilus</name>
    <dbReference type="NCBI Taxonomy" id="1670455"/>
    <lineage>
        <taxon>Archaea</taxon>
        <taxon>Thermoproteota</taxon>
        <taxon>Thermoprotei</taxon>
        <taxon>Sulfolobales</taxon>
        <taxon>Sulfolobaceae</taxon>
        <taxon>Sulfodiicoccus</taxon>
    </lineage>
</organism>
<reference evidence="9" key="2">
    <citation type="submission" date="2018-04" db="EMBL/GenBank/DDBJ databases">
        <title>Complete genome sequence of Sulfodiicoccus acidiphilus strain HS-1.</title>
        <authorList>
            <person name="Sakai H.D."/>
            <person name="Kurosawa N."/>
        </authorList>
    </citation>
    <scope>NUCLEOTIDE SEQUENCE [LARGE SCALE GENOMIC DNA]</scope>
    <source>
        <strain evidence="9">HS-1</strain>
    </source>
</reference>
<proteinExistence type="predicted"/>
<keyword evidence="5 6" id="KW-0472">Membrane</keyword>
<reference evidence="8" key="1">
    <citation type="journal article" date="2014" name="Int. J. Syst. Evol. Microbiol.">
        <title>Complete genome sequence of Corynebacterium casei LMG S-19264T (=DSM 44701T), isolated from a smear-ripened cheese.</title>
        <authorList>
            <consortium name="US DOE Joint Genome Institute (JGI-PGF)"/>
            <person name="Walter F."/>
            <person name="Albersmeier A."/>
            <person name="Kalinowski J."/>
            <person name="Ruckert C."/>
        </authorList>
    </citation>
    <scope>NUCLEOTIDE SEQUENCE</scope>
    <source>
        <strain evidence="8">JCM 31740</strain>
    </source>
</reference>
<dbReference type="PANTHER" id="PTHR43302:SF5">
    <property type="entry name" value="TRANSPORTER ARSB-RELATED"/>
    <property type="match status" value="1"/>
</dbReference>
<evidence type="ECO:0000313" key="9">
    <source>
        <dbReference type="Proteomes" id="UP000276741"/>
    </source>
</evidence>
<dbReference type="EMBL" id="BMQS01000013">
    <property type="protein sequence ID" value="GGT98655.1"/>
    <property type="molecule type" value="Genomic_DNA"/>
</dbReference>
<dbReference type="OrthoDB" id="19068at2157"/>
<name>A0A348B5G9_9CREN</name>
<keyword evidence="3 6" id="KW-0812">Transmembrane</keyword>
<evidence type="ECO:0000256" key="3">
    <source>
        <dbReference type="ARBA" id="ARBA00022692"/>
    </source>
</evidence>
<sequence length="204" mass="21941">MRDGFLVKVVVPFIAFVILAYSVTSVVNLPVAFVAVPSVLALLALGWRRGVDVRSIVEGATWQVVLFSLGLYIVVFGMGREGLTGVLESAYVDLSALPRPAAFMLSGFLSALLAAIMNNMPSVMINALAINRVHSSFLIYTNVIGNDIGPKFTPIGSPATLLRLYTVQRKHGVPISAKYYVKVGLLTAPIILFTTLLSLYLVLG</sequence>
<dbReference type="GO" id="GO:0015105">
    <property type="term" value="F:arsenite transmembrane transporter activity"/>
    <property type="evidence" value="ECO:0007669"/>
    <property type="project" value="InterPro"/>
</dbReference>
<evidence type="ECO:0008006" key="10">
    <source>
        <dbReference type="Google" id="ProtNLM"/>
    </source>
</evidence>
<dbReference type="PANTHER" id="PTHR43302">
    <property type="entry name" value="TRANSPORTER ARSB-RELATED"/>
    <property type="match status" value="1"/>
</dbReference>
<dbReference type="GO" id="GO:0005886">
    <property type="term" value="C:plasma membrane"/>
    <property type="evidence" value="ECO:0007669"/>
    <property type="project" value="UniProtKB-SubCell"/>
</dbReference>
<reference evidence="7" key="3">
    <citation type="journal article" date="2019" name="BMC Res. Notes">
        <title>Complete genome sequence of the Sulfodiicoccus acidiphilus strain HS-1T, the first crenarchaeon that lacks polB3, isolated from an acidic hot spring in Ohwaku-dani, Hakone, Japan.</title>
        <authorList>
            <person name="Sakai H.D."/>
            <person name="Kurosawa N."/>
        </authorList>
    </citation>
    <scope>NUCLEOTIDE SEQUENCE</scope>
    <source>
        <strain evidence="7">HS-1</strain>
    </source>
</reference>
<keyword evidence="9" id="KW-1185">Reference proteome</keyword>
<dbReference type="EMBL" id="AP018553">
    <property type="protein sequence ID" value="BBD73421.1"/>
    <property type="molecule type" value="Genomic_DNA"/>
</dbReference>
<evidence type="ECO:0000313" key="7">
    <source>
        <dbReference type="EMBL" id="BBD73421.1"/>
    </source>
</evidence>
<reference evidence="8" key="4">
    <citation type="submission" date="2020-09" db="EMBL/GenBank/DDBJ databases">
        <authorList>
            <person name="Sun Q."/>
            <person name="Ohkuma M."/>
        </authorList>
    </citation>
    <scope>NUCLEOTIDE SEQUENCE</scope>
    <source>
        <strain evidence="8">JCM 31740</strain>
    </source>
</reference>
<feature type="transmembrane region" description="Helical" evidence="6">
    <location>
        <begin position="29"/>
        <end position="47"/>
    </location>
</feature>
<dbReference type="AlphaFoldDB" id="A0A348B5G9"/>
<dbReference type="Proteomes" id="UP000276741">
    <property type="component" value="Chromosome"/>
</dbReference>
<feature type="transmembrane region" description="Helical" evidence="6">
    <location>
        <begin position="59"/>
        <end position="79"/>
    </location>
</feature>
<feature type="transmembrane region" description="Helical" evidence="6">
    <location>
        <begin position="99"/>
        <end position="117"/>
    </location>
</feature>
<evidence type="ECO:0000256" key="4">
    <source>
        <dbReference type="ARBA" id="ARBA00022989"/>
    </source>
</evidence>
<dbReference type="KEGG" id="sacd:HS1genome_1810"/>
<evidence type="ECO:0000256" key="2">
    <source>
        <dbReference type="ARBA" id="ARBA00022475"/>
    </source>
</evidence>
<evidence type="ECO:0000256" key="6">
    <source>
        <dbReference type="SAM" id="Phobius"/>
    </source>
</evidence>
<dbReference type="InterPro" id="IPR000802">
    <property type="entry name" value="Arsenical_pump_ArsB"/>
</dbReference>
<evidence type="ECO:0000256" key="1">
    <source>
        <dbReference type="ARBA" id="ARBA00004651"/>
    </source>
</evidence>
<keyword evidence="2" id="KW-1003">Cell membrane</keyword>
<evidence type="ECO:0000256" key="5">
    <source>
        <dbReference type="ARBA" id="ARBA00023136"/>
    </source>
</evidence>